<dbReference type="Gene3D" id="3.40.640.10">
    <property type="entry name" value="Type I PLP-dependent aspartate aminotransferase-like (Major domain)"/>
    <property type="match status" value="1"/>
</dbReference>
<dbReference type="PANTHER" id="PTHR46577:SF2">
    <property type="entry name" value="TRANSCRIPTIONAL REGULATORY PROTEIN"/>
    <property type="match status" value="1"/>
</dbReference>
<dbReference type="SUPFAM" id="SSF46785">
    <property type="entry name" value="Winged helix' DNA-binding domain"/>
    <property type="match status" value="1"/>
</dbReference>
<keyword evidence="2" id="KW-0663">Pyridoxal phosphate</keyword>
<dbReference type="SUPFAM" id="SSF53383">
    <property type="entry name" value="PLP-dependent transferases"/>
    <property type="match status" value="1"/>
</dbReference>
<evidence type="ECO:0000256" key="3">
    <source>
        <dbReference type="ARBA" id="ARBA00023015"/>
    </source>
</evidence>
<dbReference type="Pfam" id="PF00155">
    <property type="entry name" value="Aminotran_1_2"/>
    <property type="match status" value="1"/>
</dbReference>
<dbReference type="InterPro" id="IPR015421">
    <property type="entry name" value="PyrdxlP-dep_Trfase_major"/>
</dbReference>
<dbReference type="GO" id="GO:0003700">
    <property type="term" value="F:DNA-binding transcription factor activity"/>
    <property type="evidence" value="ECO:0007669"/>
    <property type="project" value="InterPro"/>
</dbReference>
<dbReference type="InterPro" id="IPR004839">
    <property type="entry name" value="Aminotransferase_I/II_large"/>
</dbReference>
<organism evidence="7">
    <name type="scientific">Sheuella amnicola</name>
    <dbReference type="NCBI Taxonomy" id="2707330"/>
    <lineage>
        <taxon>Bacteria</taxon>
        <taxon>Pseudomonadati</taxon>
        <taxon>Pseudomonadota</taxon>
        <taxon>Betaproteobacteria</taxon>
        <taxon>Burkholderiales</taxon>
        <taxon>Alcaligenaceae</taxon>
        <taxon>Sheuella</taxon>
    </lineage>
</organism>
<comment type="similarity">
    <text evidence="1">In the C-terminal section; belongs to the class-I pyridoxal-phosphate-dependent aminotransferase family.</text>
</comment>
<dbReference type="InterPro" id="IPR036390">
    <property type="entry name" value="WH_DNA-bd_sf"/>
</dbReference>
<dbReference type="PROSITE" id="PS50949">
    <property type="entry name" value="HTH_GNTR"/>
    <property type="match status" value="1"/>
</dbReference>
<dbReference type="AlphaFoldDB" id="A0A6B2R4F9"/>
<accession>A0A6B2R4F9</accession>
<dbReference type="InterPro" id="IPR051446">
    <property type="entry name" value="HTH_trans_reg/aminotransferase"/>
</dbReference>
<evidence type="ECO:0000256" key="4">
    <source>
        <dbReference type="ARBA" id="ARBA00023125"/>
    </source>
</evidence>
<dbReference type="CDD" id="cd00609">
    <property type="entry name" value="AAT_like"/>
    <property type="match status" value="1"/>
</dbReference>
<keyword evidence="3" id="KW-0805">Transcription regulation</keyword>
<protein>
    <submittedName>
        <fullName evidence="7">PLP-dependent aminotransferase family protein</fullName>
    </submittedName>
</protein>
<dbReference type="PANTHER" id="PTHR46577">
    <property type="entry name" value="HTH-TYPE TRANSCRIPTIONAL REGULATORY PROTEIN GABR"/>
    <property type="match status" value="1"/>
</dbReference>
<evidence type="ECO:0000259" key="6">
    <source>
        <dbReference type="PROSITE" id="PS50949"/>
    </source>
</evidence>
<dbReference type="EMBL" id="JAAGRN010000002">
    <property type="protein sequence ID" value="NDY82295.1"/>
    <property type="molecule type" value="Genomic_DNA"/>
</dbReference>
<keyword evidence="7" id="KW-0032">Aminotransferase</keyword>
<dbReference type="GO" id="GO:0008483">
    <property type="term" value="F:transaminase activity"/>
    <property type="evidence" value="ECO:0007669"/>
    <property type="project" value="UniProtKB-KW"/>
</dbReference>
<evidence type="ECO:0000256" key="5">
    <source>
        <dbReference type="ARBA" id="ARBA00023163"/>
    </source>
</evidence>
<dbReference type="InterPro" id="IPR015424">
    <property type="entry name" value="PyrdxlP-dep_Trfase"/>
</dbReference>
<dbReference type="Gene3D" id="1.10.10.10">
    <property type="entry name" value="Winged helix-like DNA-binding domain superfamily/Winged helix DNA-binding domain"/>
    <property type="match status" value="1"/>
</dbReference>
<dbReference type="InterPro" id="IPR036388">
    <property type="entry name" value="WH-like_DNA-bd_sf"/>
</dbReference>
<dbReference type="GO" id="GO:0030170">
    <property type="term" value="F:pyridoxal phosphate binding"/>
    <property type="evidence" value="ECO:0007669"/>
    <property type="project" value="InterPro"/>
</dbReference>
<gene>
    <name evidence="7" type="ORF">G3I67_03520</name>
</gene>
<keyword evidence="5" id="KW-0804">Transcription</keyword>
<dbReference type="RefSeq" id="WP_163651603.1">
    <property type="nucleotide sequence ID" value="NZ_JAAGRN010000002.1"/>
</dbReference>
<feature type="domain" description="HTH gntR-type" evidence="6">
    <location>
        <begin position="16"/>
        <end position="84"/>
    </location>
</feature>
<keyword evidence="4" id="KW-0238">DNA-binding</keyword>
<evidence type="ECO:0000313" key="7">
    <source>
        <dbReference type="EMBL" id="NDY82295.1"/>
    </source>
</evidence>
<dbReference type="CDD" id="cd07377">
    <property type="entry name" value="WHTH_GntR"/>
    <property type="match status" value="1"/>
</dbReference>
<dbReference type="GO" id="GO:0003677">
    <property type="term" value="F:DNA binding"/>
    <property type="evidence" value="ECO:0007669"/>
    <property type="project" value="UniProtKB-KW"/>
</dbReference>
<comment type="caution">
    <text evidence="7">The sequence shown here is derived from an EMBL/GenBank/DDBJ whole genome shotgun (WGS) entry which is preliminary data.</text>
</comment>
<sequence length="470" mass="51782">MPLTRLAFECDRQASLPLVVQVMHAIEQAIRDRVLRAGDPLPSVRALARAKALSPYTVADAYQRLVASGRIVSRPGSGYRVADVRYASTNQALRWIAPALNAAWLLSDVFADHSVPIKAGCGWIPGEWIDESDLKHAMRALGRLPGSRFGGYGHPFGMGSLRDQVAQILRRNIIPAEHSNILLTQGATQALDLVVRTLLRPGDTVLVEDPCYCNLLQILRLAGLKVIGIARTLEGHDPDQLEQVIKQERPKAMFVNTALQNPSGTSLSYEAAFRLLSMTHKYGVWVIEDDIYRELAPEGAPILASLDSLDRVIYISGFSKSIAPTLRVGYIAANPIILAELARTKMAVGLTSSEVAERIVSNILLEGHYDKHATFLKSKLADAHQRVSASMHEAGVELFHAPGAGLFLWGRLPIEPSQSAHVATRALNHGIWLAPGSYFRPNDQESSWFRFNVGTSDNPRLWDFVRTLRN</sequence>
<dbReference type="Pfam" id="PF00392">
    <property type="entry name" value="GntR"/>
    <property type="match status" value="1"/>
</dbReference>
<keyword evidence="7" id="KW-0808">Transferase</keyword>
<evidence type="ECO:0000256" key="2">
    <source>
        <dbReference type="ARBA" id="ARBA00022898"/>
    </source>
</evidence>
<reference evidence="7" key="1">
    <citation type="submission" date="2020-02" db="EMBL/GenBank/DDBJ databases">
        <authorList>
            <person name="Chen W.-M."/>
        </authorList>
    </citation>
    <scope>NUCLEOTIDE SEQUENCE</scope>
    <source>
        <strain evidence="7">NBD-18</strain>
    </source>
</reference>
<evidence type="ECO:0000256" key="1">
    <source>
        <dbReference type="ARBA" id="ARBA00005384"/>
    </source>
</evidence>
<name>A0A6B2R4F9_9BURK</name>
<dbReference type="InterPro" id="IPR000524">
    <property type="entry name" value="Tscrpt_reg_HTH_GntR"/>
</dbReference>
<proteinExistence type="inferred from homology"/>
<dbReference type="SMART" id="SM00345">
    <property type="entry name" value="HTH_GNTR"/>
    <property type="match status" value="1"/>
</dbReference>